<evidence type="ECO:0000313" key="1">
    <source>
        <dbReference type="EMBL" id="MFD2514198.1"/>
    </source>
</evidence>
<evidence type="ECO:0000313" key="2">
    <source>
        <dbReference type="Proteomes" id="UP001597544"/>
    </source>
</evidence>
<accession>A0ABW5IL81</accession>
<dbReference type="EMBL" id="JBHULU010000013">
    <property type="protein sequence ID" value="MFD2514198.1"/>
    <property type="molecule type" value="Genomic_DNA"/>
</dbReference>
<gene>
    <name evidence="1" type="ORF">ACFSRY_09995</name>
</gene>
<organism evidence="1 2">
    <name type="scientific">Pontibacter locisalis</name>
    <dbReference type="NCBI Taxonomy" id="1719035"/>
    <lineage>
        <taxon>Bacteria</taxon>
        <taxon>Pseudomonadati</taxon>
        <taxon>Bacteroidota</taxon>
        <taxon>Cytophagia</taxon>
        <taxon>Cytophagales</taxon>
        <taxon>Hymenobacteraceae</taxon>
        <taxon>Pontibacter</taxon>
    </lineage>
</organism>
<name>A0ABW5IL81_9BACT</name>
<dbReference type="Proteomes" id="UP001597544">
    <property type="component" value="Unassembled WGS sequence"/>
</dbReference>
<sequence length="355" mass="41316">MELVVDKGFLDGFFQFNSSAEKRAVYDSFIQFVKSIRRGLKVVCNFSDYSELEFYLESNALLQAIEEREPQYTLEAQLSGIVKGASFYQQGSCFKMFFIGSDCNECDQLEKQVGFSFINAAELEKKWSRFLTSKEILRYQITNNPEIAADERFDSWRKLRDYKHPINAIVVADRYILCDKYEQKIQCNLKPLLLELIPDRKTIIPVDLTIIASQKDSKHSFESIKTDLDTYFEECIPSVQVNLTIIDFDDELKALIENQHGTDFHDRRIVTTYYWYEIGKGFNLFKYRDQLKPSSSKLYMGFNLYSSNQDDVKLLLEEYAACASMAKNVFGSNKNRLLLPYQFMYQTTQPEATVA</sequence>
<comment type="caution">
    <text evidence="1">The sequence shown here is derived from an EMBL/GenBank/DDBJ whole genome shotgun (WGS) entry which is preliminary data.</text>
</comment>
<protein>
    <submittedName>
        <fullName evidence="1">Uncharacterized protein</fullName>
    </submittedName>
</protein>
<dbReference type="RefSeq" id="WP_377506298.1">
    <property type="nucleotide sequence ID" value="NZ_JBHULU010000013.1"/>
</dbReference>
<keyword evidence="2" id="KW-1185">Reference proteome</keyword>
<reference evidence="2" key="1">
    <citation type="journal article" date="2019" name="Int. J. Syst. Evol. Microbiol.">
        <title>The Global Catalogue of Microorganisms (GCM) 10K type strain sequencing project: providing services to taxonomists for standard genome sequencing and annotation.</title>
        <authorList>
            <consortium name="The Broad Institute Genomics Platform"/>
            <consortium name="The Broad Institute Genome Sequencing Center for Infectious Disease"/>
            <person name="Wu L."/>
            <person name="Ma J."/>
        </authorList>
    </citation>
    <scope>NUCLEOTIDE SEQUENCE [LARGE SCALE GENOMIC DNA]</scope>
    <source>
        <strain evidence="2">KCTC 42498</strain>
    </source>
</reference>
<proteinExistence type="predicted"/>